<organism evidence="9 10">
    <name type="scientific">Entotheonella factor</name>
    <dbReference type="NCBI Taxonomy" id="1429438"/>
    <lineage>
        <taxon>Bacteria</taxon>
        <taxon>Pseudomonadati</taxon>
        <taxon>Nitrospinota/Tectimicrobiota group</taxon>
        <taxon>Candidatus Tectimicrobiota</taxon>
        <taxon>Candidatus Entotheonellia</taxon>
        <taxon>Candidatus Entotheonellales</taxon>
        <taxon>Candidatus Entotheonellaceae</taxon>
        <taxon>Candidatus Entotheonella</taxon>
    </lineage>
</organism>
<comment type="catalytic activity">
    <reaction evidence="1">
        <text>ATP + protein L-histidine = ADP + protein N-phospho-L-histidine.</text>
        <dbReference type="EC" id="2.7.13.3"/>
    </reaction>
</comment>
<sequence length="128" mass="14287">MAFSRQNDPAREPLSLAQTIQDMHALLRASLPATIDVRLQISDEGSVVLANRTHLQQVFMNLYSNAEYAMRKTGGRLEVGVDTIKVKEKPWVRLTVRDTGEGIAPDIIDRIFDPFFTTKDTGEGTGRV</sequence>
<reference evidence="9 10" key="1">
    <citation type="journal article" date="2014" name="Nature">
        <title>An environmental bacterial taxon with a large and distinct metabolic repertoire.</title>
        <authorList>
            <person name="Wilson M.C."/>
            <person name="Mori T."/>
            <person name="Ruckert C."/>
            <person name="Uria A.R."/>
            <person name="Helf M.J."/>
            <person name="Takada K."/>
            <person name="Gernert C."/>
            <person name="Steffens U.A."/>
            <person name="Heycke N."/>
            <person name="Schmitt S."/>
            <person name="Rinke C."/>
            <person name="Helfrich E.J."/>
            <person name="Brachmann A.O."/>
            <person name="Gurgui C."/>
            <person name="Wakimoto T."/>
            <person name="Kracht M."/>
            <person name="Crusemann M."/>
            <person name="Hentschel U."/>
            <person name="Abe I."/>
            <person name="Matsunaga S."/>
            <person name="Kalinowski J."/>
            <person name="Takeyama H."/>
            <person name="Piel J."/>
        </authorList>
    </citation>
    <scope>NUCLEOTIDE SEQUENCE [LARGE SCALE GENOMIC DNA]</scope>
    <source>
        <strain evidence="10">TSY1</strain>
    </source>
</reference>
<dbReference type="GO" id="GO:0005524">
    <property type="term" value="F:ATP binding"/>
    <property type="evidence" value="ECO:0007669"/>
    <property type="project" value="UniProtKB-KW"/>
</dbReference>
<dbReference type="PANTHER" id="PTHR43065">
    <property type="entry name" value="SENSOR HISTIDINE KINASE"/>
    <property type="match status" value="1"/>
</dbReference>
<keyword evidence="5" id="KW-0418">Kinase</keyword>
<evidence type="ECO:0000256" key="1">
    <source>
        <dbReference type="ARBA" id="ARBA00000085"/>
    </source>
</evidence>
<dbReference type="InterPro" id="IPR004358">
    <property type="entry name" value="Sig_transdc_His_kin-like_C"/>
</dbReference>
<dbReference type="InterPro" id="IPR003594">
    <property type="entry name" value="HATPase_dom"/>
</dbReference>
<dbReference type="GO" id="GO:0000160">
    <property type="term" value="P:phosphorelay signal transduction system"/>
    <property type="evidence" value="ECO:0007669"/>
    <property type="project" value="UniProtKB-KW"/>
</dbReference>
<dbReference type="PRINTS" id="PR00344">
    <property type="entry name" value="BCTRLSENSOR"/>
</dbReference>
<dbReference type="GO" id="GO:0004673">
    <property type="term" value="F:protein histidine kinase activity"/>
    <property type="evidence" value="ECO:0007669"/>
    <property type="project" value="UniProtKB-EC"/>
</dbReference>
<name>W4LQX1_ENTF1</name>
<evidence type="ECO:0000313" key="10">
    <source>
        <dbReference type="Proteomes" id="UP000019141"/>
    </source>
</evidence>
<evidence type="ECO:0000259" key="8">
    <source>
        <dbReference type="PROSITE" id="PS50109"/>
    </source>
</evidence>
<keyword evidence="4" id="KW-0547">Nucleotide-binding</keyword>
<dbReference type="HOGENOM" id="CLU_1955600_0_0_7"/>
<comment type="caution">
    <text evidence="9">The sequence shown here is derived from an EMBL/GenBank/DDBJ whole genome shotgun (WGS) entry which is preliminary data.</text>
</comment>
<dbReference type="PROSITE" id="PS50109">
    <property type="entry name" value="HIS_KIN"/>
    <property type="match status" value="1"/>
</dbReference>
<evidence type="ECO:0000256" key="2">
    <source>
        <dbReference type="ARBA" id="ARBA00012438"/>
    </source>
</evidence>
<evidence type="ECO:0000256" key="4">
    <source>
        <dbReference type="ARBA" id="ARBA00022741"/>
    </source>
</evidence>
<dbReference type="AlphaFoldDB" id="W4LQX1"/>
<evidence type="ECO:0000256" key="7">
    <source>
        <dbReference type="ARBA" id="ARBA00023012"/>
    </source>
</evidence>
<dbReference type="Gene3D" id="3.30.565.10">
    <property type="entry name" value="Histidine kinase-like ATPase, C-terminal domain"/>
    <property type="match status" value="1"/>
</dbReference>
<dbReference type="PANTHER" id="PTHR43065:SF46">
    <property type="entry name" value="C4-DICARBOXYLATE TRANSPORT SENSOR PROTEIN DCTB"/>
    <property type="match status" value="1"/>
</dbReference>
<keyword evidence="3" id="KW-0808">Transferase</keyword>
<dbReference type="SUPFAM" id="SSF55874">
    <property type="entry name" value="ATPase domain of HSP90 chaperone/DNA topoisomerase II/histidine kinase"/>
    <property type="match status" value="1"/>
</dbReference>
<feature type="domain" description="Histidine kinase" evidence="8">
    <location>
        <begin position="1"/>
        <end position="128"/>
    </location>
</feature>
<protein>
    <recommendedName>
        <fullName evidence="2">histidine kinase</fullName>
        <ecNumber evidence="2">2.7.13.3</ecNumber>
    </recommendedName>
</protein>
<evidence type="ECO:0000313" key="9">
    <source>
        <dbReference type="EMBL" id="ETW99776.1"/>
    </source>
</evidence>
<evidence type="ECO:0000256" key="3">
    <source>
        <dbReference type="ARBA" id="ARBA00022679"/>
    </source>
</evidence>
<proteinExistence type="predicted"/>
<dbReference type="InterPro" id="IPR036890">
    <property type="entry name" value="HATPase_C_sf"/>
</dbReference>
<accession>W4LQX1</accession>
<dbReference type="InterPro" id="IPR005467">
    <property type="entry name" value="His_kinase_dom"/>
</dbReference>
<evidence type="ECO:0000256" key="5">
    <source>
        <dbReference type="ARBA" id="ARBA00022777"/>
    </source>
</evidence>
<dbReference type="Pfam" id="PF02518">
    <property type="entry name" value="HATPase_c"/>
    <property type="match status" value="1"/>
</dbReference>
<keyword evidence="10" id="KW-1185">Reference proteome</keyword>
<keyword evidence="6" id="KW-0067">ATP-binding</keyword>
<dbReference type="EC" id="2.7.13.3" evidence="2"/>
<gene>
    <name evidence="9" type="ORF">ETSY1_13670</name>
</gene>
<evidence type="ECO:0000256" key="6">
    <source>
        <dbReference type="ARBA" id="ARBA00022840"/>
    </source>
</evidence>
<dbReference type="EMBL" id="AZHW01000403">
    <property type="protein sequence ID" value="ETW99776.1"/>
    <property type="molecule type" value="Genomic_DNA"/>
</dbReference>
<keyword evidence="7" id="KW-0902">Two-component regulatory system</keyword>
<dbReference type="Proteomes" id="UP000019141">
    <property type="component" value="Unassembled WGS sequence"/>
</dbReference>